<accession>A0A7C8V134</accession>
<feature type="compositionally biased region" description="Acidic residues" evidence="1">
    <location>
        <begin position="195"/>
        <end position="208"/>
    </location>
</feature>
<feature type="compositionally biased region" description="Pro residues" evidence="1">
    <location>
        <begin position="165"/>
        <end position="178"/>
    </location>
</feature>
<name>A0A7C8V134_ORBOL</name>
<evidence type="ECO:0000313" key="3">
    <source>
        <dbReference type="Proteomes" id="UP000483672"/>
    </source>
</evidence>
<feature type="compositionally biased region" description="Basic residues" evidence="1">
    <location>
        <begin position="123"/>
        <end position="132"/>
    </location>
</feature>
<dbReference type="AlphaFoldDB" id="A0A7C8V134"/>
<dbReference type="EMBL" id="WIPF01000019">
    <property type="protein sequence ID" value="KAF3227566.1"/>
    <property type="molecule type" value="Genomic_DNA"/>
</dbReference>
<feature type="compositionally biased region" description="Basic and acidic residues" evidence="1">
    <location>
        <begin position="184"/>
        <end position="194"/>
    </location>
</feature>
<sequence length="1038" mass="118041">MFRMATILARSPLEGQKLLASLVLERRRLQRATPYPVDKTWAIQYIVTRGSEAMQVKKTRRQKKLRVRKERDTRDEMRETSRNKYRAKIRQSRQLEAGGIMSVATPQEDSDDSISSKSDGENRRRRKRRRRTGSVVVRAPLATIKEENVDVSQDNKTCGEGFPRPTTPVPAPPSPPPGQASLPREPHDQKHGQFENEESGDDETEEDTMSPGSIREFELQRTTENIKRAKEQYEAYLRLWGTYRTEGIAERLWKLYYHLFHDLGVDVDEPNFHETDPQSKAALEPSGEVPIHGKKTEEFSSPDIPDFDLYSEELPSVPVMITVIDFDRGHVGLEILILPEPTEDHTRPEMSITHLRGGDQVKLFGKLTVEYHQALANTLVNSKPNPLWKTRADRLDKLLLHVRHQPLYYSMDLPIFGNSVGEHDALRLLDSTAKILRKILDFADTLSLRKDMGQNLVYQLVDHSNDVQSLGDKAFDKLVAYAEKGDIDPLSDFETDDWVRVLEDRARILYDTTRYIETDSLPNNIKPFLESFFDDIKTHVRPVKHHFPGYQPGYDPYAYCPDRPPDNPIKKSRTHLPPKKPRTGRGCFRPSHILRSQVLLDALTVLGGMKGKSRDKVRHFFLDGQSMERERRRLPEEDWEPNFTTCGYETKAGSNARFSIPGRMVESTPFGVFSWRMPRWILKIPEQVVLPPWTEACQGYALMNYRKNQELYERWQFSGWKKYSVSFLDPEAARLLVKELEGNNENMSPPPPSTPTFLTRRVPTSSLPTHILRTGCLPDCNDDDGFIEDVEEGTIIPSGATVITRSSSRSTRTMGASPPSVTTAAETAAHDIQPQPSMRSDEDPASGRGGDGADDDDPISKKRVRKQVRFLIPNPEPEETPKEIVEEEGMTYHWAPEELFEFEWDDEHEPGEPTEQELINELRIANLDIYDDEKIFGMEGDDEGLAGPHPAGFHGGEVEVRRTSRREGGGKEELSSRDSSPDWLARTAFPGADWTTSAQAQRGIQTFFDVPSNLGDITKEAGKHDTGARHGEDDDGVE</sequence>
<feature type="region of interest" description="Disordered" evidence="1">
    <location>
        <begin position="798"/>
        <end position="861"/>
    </location>
</feature>
<gene>
    <name evidence="2" type="ORF">TWF191_003650</name>
</gene>
<feature type="compositionally biased region" description="Basic and acidic residues" evidence="1">
    <location>
        <begin position="69"/>
        <end position="82"/>
    </location>
</feature>
<protein>
    <submittedName>
        <fullName evidence="2">Uncharacterized protein</fullName>
    </submittedName>
</protein>
<proteinExistence type="predicted"/>
<feature type="compositionally biased region" description="Basic residues" evidence="1">
    <location>
        <begin position="57"/>
        <end position="68"/>
    </location>
</feature>
<dbReference type="Proteomes" id="UP000483672">
    <property type="component" value="Unassembled WGS sequence"/>
</dbReference>
<evidence type="ECO:0000313" key="2">
    <source>
        <dbReference type="EMBL" id="KAF3227566.1"/>
    </source>
</evidence>
<feature type="region of interest" description="Disordered" evidence="1">
    <location>
        <begin position="938"/>
        <end position="1038"/>
    </location>
</feature>
<evidence type="ECO:0000256" key="1">
    <source>
        <dbReference type="SAM" id="MobiDB-lite"/>
    </source>
</evidence>
<feature type="compositionally biased region" description="Polar residues" evidence="1">
    <location>
        <begin position="994"/>
        <end position="1004"/>
    </location>
</feature>
<feature type="compositionally biased region" description="Basic and acidic residues" evidence="1">
    <location>
        <begin position="956"/>
        <end position="980"/>
    </location>
</feature>
<comment type="caution">
    <text evidence="2">The sequence shown here is derived from an EMBL/GenBank/DDBJ whole genome shotgun (WGS) entry which is preliminary data.</text>
</comment>
<feature type="compositionally biased region" description="Low complexity" evidence="1">
    <location>
        <begin position="804"/>
        <end position="813"/>
    </location>
</feature>
<feature type="region of interest" description="Disordered" evidence="1">
    <location>
        <begin position="57"/>
        <end position="220"/>
    </location>
</feature>
<reference evidence="2 3" key="1">
    <citation type="submission" date="2019-06" db="EMBL/GenBank/DDBJ databases">
        <authorList>
            <person name="Palmer J.M."/>
        </authorList>
    </citation>
    <scope>NUCLEOTIDE SEQUENCE [LARGE SCALE GENOMIC DNA]</scope>
    <source>
        <strain evidence="2 3">TWF191</strain>
    </source>
</reference>
<feature type="compositionally biased region" description="Basic and acidic residues" evidence="1">
    <location>
        <begin position="1017"/>
        <end position="1032"/>
    </location>
</feature>
<organism evidence="2 3">
    <name type="scientific">Orbilia oligospora</name>
    <name type="common">Nematode-trapping fungus</name>
    <name type="synonym">Arthrobotrys oligospora</name>
    <dbReference type="NCBI Taxonomy" id="2813651"/>
    <lineage>
        <taxon>Eukaryota</taxon>
        <taxon>Fungi</taxon>
        <taxon>Dikarya</taxon>
        <taxon>Ascomycota</taxon>
        <taxon>Pezizomycotina</taxon>
        <taxon>Orbiliomycetes</taxon>
        <taxon>Orbiliales</taxon>
        <taxon>Orbiliaceae</taxon>
        <taxon>Orbilia</taxon>
    </lineage>
</organism>